<dbReference type="PATRIC" id="fig|1548749.3.peg.1416"/>
<dbReference type="RefSeq" id="WP_076692423.1">
    <property type="nucleotide sequence ID" value="NZ_JRWG01000003.1"/>
</dbReference>
<evidence type="ECO:0000313" key="1">
    <source>
        <dbReference type="EMBL" id="KXO00148.1"/>
    </source>
</evidence>
<name>A0A137RIX9_9FLAO</name>
<dbReference type="Proteomes" id="UP000070138">
    <property type="component" value="Unassembled WGS sequence"/>
</dbReference>
<gene>
    <name evidence="1" type="ORF">LS48_06685</name>
</gene>
<evidence type="ECO:0000313" key="2">
    <source>
        <dbReference type="Proteomes" id="UP000070138"/>
    </source>
</evidence>
<organism evidence="1 2">
    <name type="scientific">Aequorivita aquimaris</name>
    <dbReference type="NCBI Taxonomy" id="1548749"/>
    <lineage>
        <taxon>Bacteria</taxon>
        <taxon>Pseudomonadati</taxon>
        <taxon>Bacteroidota</taxon>
        <taxon>Flavobacteriia</taxon>
        <taxon>Flavobacteriales</taxon>
        <taxon>Flavobacteriaceae</taxon>
        <taxon>Aequorivita</taxon>
    </lineage>
</organism>
<accession>A0A137RIX9</accession>
<proteinExistence type="predicted"/>
<keyword evidence="2" id="KW-1185">Reference proteome</keyword>
<dbReference type="EMBL" id="JRWG01000003">
    <property type="protein sequence ID" value="KXO00148.1"/>
    <property type="molecule type" value="Genomic_DNA"/>
</dbReference>
<sequence length="222" mass="26665">MRKSLYILIMFLNIGIVKAELPITAQYPDKITYNGTEYSLNSNPLEPYFEKNPENRPDMVSTALWRGYVGHFEIIDSELYLIDMTRPIGFYKDEEGNSKQRWISIYKRYFPRQDKVKIDWFTGILILPYGDLVEYVHQGYASLYSHYLLLEIENGSFNESREYGFEDFIEFKRRQFNEYRKTKEYQKLYADLKKSDESIDESFIQQFMLDFVINYTSKFLTE</sequence>
<comment type="caution">
    <text evidence="1">The sequence shown here is derived from an EMBL/GenBank/DDBJ whole genome shotgun (WGS) entry which is preliminary data.</text>
</comment>
<dbReference type="AlphaFoldDB" id="A0A137RIX9"/>
<reference evidence="2" key="1">
    <citation type="submission" date="2014-10" db="EMBL/GenBank/DDBJ databases">
        <title>Genome sequencing of Vitellibacter sp. D-24.</title>
        <authorList>
            <person name="Thevarajoo S."/>
            <person name="Selvaratnam C."/>
            <person name="Goh K.M."/>
            <person name="Chong C.S."/>
        </authorList>
    </citation>
    <scope>NUCLEOTIDE SEQUENCE [LARGE SCALE GENOMIC DNA]</scope>
    <source>
        <strain evidence="2">D-24</strain>
    </source>
</reference>
<reference evidence="1 2" key="2">
    <citation type="journal article" date="2016" name="Int. J. Syst. Evol. Microbiol.">
        <title>Vitellibacter aquimaris sp. nov., a marine bacterium isolated from seawater.</title>
        <authorList>
            <person name="Thevarajoo S."/>
            <person name="Selvaratnam C."/>
            <person name="Goh K.M."/>
            <person name="Hong K.W."/>
            <person name="Chan X.Y."/>
            <person name="Chan K.G."/>
            <person name="Chong C.S."/>
        </authorList>
    </citation>
    <scope>NUCLEOTIDE SEQUENCE [LARGE SCALE GENOMIC DNA]</scope>
    <source>
        <strain evidence="1 2">D-24</strain>
    </source>
</reference>
<dbReference type="STRING" id="1548749.LS48_06685"/>
<protein>
    <submittedName>
        <fullName evidence="1">Uncharacterized protein</fullName>
    </submittedName>
</protein>